<proteinExistence type="predicted"/>
<dbReference type="Proteomes" id="UP000479710">
    <property type="component" value="Unassembled WGS sequence"/>
</dbReference>
<dbReference type="EMBL" id="SPHZ02000007">
    <property type="protein sequence ID" value="KAF0906573.1"/>
    <property type="molecule type" value="Genomic_DNA"/>
</dbReference>
<protein>
    <submittedName>
        <fullName evidence="1">Uncharacterized protein</fullName>
    </submittedName>
</protein>
<dbReference type="AlphaFoldDB" id="A0A6G1D4D5"/>
<evidence type="ECO:0000313" key="2">
    <source>
        <dbReference type="Proteomes" id="UP000479710"/>
    </source>
</evidence>
<keyword evidence="2" id="KW-1185">Reference proteome</keyword>
<evidence type="ECO:0000313" key="1">
    <source>
        <dbReference type="EMBL" id="KAF0906573.1"/>
    </source>
</evidence>
<comment type="caution">
    <text evidence="1">The sequence shown here is derived from an EMBL/GenBank/DDBJ whole genome shotgun (WGS) entry which is preliminary data.</text>
</comment>
<reference evidence="1 2" key="1">
    <citation type="submission" date="2019-11" db="EMBL/GenBank/DDBJ databases">
        <title>Whole genome sequence of Oryza granulata.</title>
        <authorList>
            <person name="Li W."/>
        </authorList>
    </citation>
    <scope>NUCLEOTIDE SEQUENCE [LARGE SCALE GENOMIC DNA]</scope>
    <source>
        <strain evidence="2">cv. Menghai</strain>
        <tissue evidence="1">Leaf</tissue>
    </source>
</reference>
<sequence length="70" mass="8350">MEVVFGEEICDGRSIIIWPNMANNSNEIWRRKEWGVLPPGSRRATIPDDLHFEYMVNNVYIEGFQYERLF</sequence>
<name>A0A6G1D4D5_9ORYZ</name>
<organism evidence="1 2">
    <name type="scientific">Oryza meyeriana var. granulata</name>
    <dbReference type="NCBI Taxonomy" id="110450"/>
    <lineage>
        <taxon>Eukaryota</taxon>
        <taxon>Viridiplantae</taxon>
        <taxon>Streptophyta</taxon>
        <taxon>Embryophyta</taxon>
        <taxon>Tracheophyta</taxon>
        <taxon>Spermatophyta</taxon>
        <taxon>Magnoliopsida</taxon>
        <taxon>Liliopsida</taxon>
        <taxon>Poales</taxon>
        <taxon>Poaceae</taxon>
        <taxon>BOP clade</taxon>
        <taxon>Oryzoideae</taxon>
        <taxon>Oryzeae</taxon>
        <taxon>Oryzinae</taxon>
        <taxon>Oryza</taxon>
        <taxon>Oryza meyeriana</taxon>
    </lineage>
</organism>
<accession>A0A6G1D4D5</accession>
<gene>
    <name evidence="1" type="ORF">E2562_012026</name>
</gene>